<keyword evidence="3" id="KW-1133">Transmembrane helix</keyword>
<keyword evidence="3" id="KW-0472">Membrane</keyword>
<dbReference type="InterPro" id="IPR036286">
    <property type="entry name" value="LexA/Signal_pep-like_sf"/>
</dbReference>
<dbReference type="PRINTS" id="PR00727">
    <property type="entry name" value="LEADERPTASE"/>
</dbReference>
<organism evidence="5 6">
    <name type="scientific">Clostridium facile</name>
    <dbReference type="NCBI Taxonomy" id="2763035"/>
    <lineage>
        <taxon>Bacteria</taxon>
        <taxon>Bacillati</taxon>
        <taxon>Bacillota</taxon>
        <taxon>Clostridia</taxon>
        <taxon>Eubacteriales</taxon>
        <taxon>Clostridiaceae</taxon>
        <taxon>Clostridium</taxon>
    </lineage>
</organism>
<dbReference type="RefSeq" id="WP_069987576.1">
    <property type="nucleotide sequence ID" value="NZ_JACOQK010000001.1"/>
</dbReference>
<evidence type="ECO:0000256" key="2">
    <source>
        <dbReference type="ARBA" id="ARBA00009370"/>
    </source>
</evidence>
<proteinExistence type="inferred from homology"/>
<dbReference type="SUPFAM" id="SSF51306">
    <property type="entry name" value="LexA/Signal peptidase"/>
    <property type="match status" value="1"/>
</dbReference>
<gene>
    <name evidence="5" type="primary">lepB</name>
    <name evidence="5" type="ORF">H8Z77_08915</name>
</gene>
<comment type="catalytic activity">
    <reaction evidence="3">
        <text>Cleavage of hydrophobic, N-terminal signal or leader sequences from secreted and periplasmic proteins.</text>
        <dbReference type="EC" id="3.4.21.89"/>
    </reaction>
</comment>
<evidence type="ECO:0000313" key="5">
    <source>
        <dbReference type="EMBL" id="MBC5788137.1"/>
    </source>
</evidence>
<dbReference type="Proteomes" id="UP000649151">
    <property type="component" value="Unassembled WGS sequence"/>
</dbReference>
<evidence type="ECO:0000313" key="6">
    <source>
        <dbReference type="Proteomes" id="UP000649151"/>
    </source>
</evidence>
<reference evidence="5 6" key="1">
    <citation type="submission" date="2020-08" db="EMBL/GenBank/DDBJ databases">
        <title>Genome public.</title>
        <authorList>
            <person name="Liu C."/>
            <person name="Sun Q."/>
        </authorList>
    </citation>
    <scope>NUCLEOTIDE SEQUENCE [LARGE SCALE GENOMIC DNA]</scope>
    <source>
        <strain evidence="5 6">NSJ-27</strain>
    </source>
</reference>
<sequence length="169" mass="19366">MGQKLRDFWKHNWIYLAVLLFIFVFCHFVACFSLVNGPSMENTLQDRDFVIVWQLGYTPKAGDVVVTDKENDFDVNLVKRVVATEGQTVEIQQGKLFIDGKVKQEDYLKEGNWYGDMPPIVVPENSVFLMGDNRNHSSDSREIGCFSNDALLGKVVFRVFPFQRIGAIH</sequence>
<comment type="similarity">
    <text evidence="2 3">Belongs to the peptidase S26 family.</text>
</comment>
<dbReference type="Gene3D" id="2.10.109.10">
    <property type="entry name" value="Umud Fragment, subunit A"/>
    <property type="match status" value="1"/>
</dbReference>
<keyword evidence="6" id="KW-1185">Reference proteome</keyword>
<keyword evidence="3" id="KW-0645">Protease</keyword>
<dbReference type="EC" id="3.4.21.89" evidence="3"/>
<dbReference type="InterPro" id="IPR000223">
    <property type="entry name" value="Pept_S26A_signal_pept_1"/>
</dbReference>
<dbReference type="PANTHER" id="PTHR43390">
    <property type="entry name" value="SIGNAL PEPTIDASE I"/>
    <property type="match status" value="1"/>
</dbReference>
<evidence type="ECO:0000259" key="4">
    <source>
        <dbReference type="Pfam" id="PF10502"/>
    </source>
</evidence>
<feature type="transmembrane region" description="Helical" evidence="3">
    <location>
        <begin position="12"/>
        <end position="35"/>
    </location>
</feature>
<dbReference type="CDD" id="cd06530">
    <property type="entry name" value="S26_SPase_I"/>
    <property type="match status" value="1"/>
</dbReference>
<feature type="domain" description="Peptidase S26" evidence="4">
    <location>
        <begin position="14"/>
        <end position="160"/>
    </location>
</feature>
<dbReference type="Pfam" id="PF10502">
    <property type="entry name" value="Peptidase_S26"/>
    <property type="match status" value="1"/>
</dbReference>
<keyword evidence="3" id="KW-0812">Transmembrane</keyword>
<keyword evidence="3 5" id="KW-0378">Hydrolase</keyword>
<dbReference type="PANTHER" id="PTHR43390:SF1">
    <property type="entry name" value="CHLOROPLAST PROCESSING PEPTIDASE"/>
    <property type="match status" value="1"/>
</dbReference>
<comment type="caution">
    <text evidence="5">The sequence shown here is derived from an EMBL/GenBank/DDBJ whole genome shotgun (WGS) entry which is preliminary data.</text>
</comment>
<name>A0ABR7ISN3_9CLOT</name>
<evidence type="ECO:0000256" key="1">
    <source>
        <dbReference type="ARBA" id="ARBA00004401"/>
    </source>
</evidence>
<dbReference type="GO" id="GO:0009003">
    <property type="term" value="F:signal peptidase activity"/>
    <property type="evidence" value="ECO:0007669"/>
    <property type="project" value="UniProtKB-EC"/>
</dbReference>
<comment type="subcellular location">
    <subcellularLocation>
        <location evidence="1">Cell membrane</location>
        <topology evidence="1">Single-pass type II membrane protein</topology>
    </subcellularLocation>
    <subcellularLocation>
        <location evidence="3">Membrane</location>
        <topology evidence="3">Single-pass type II membrane protein</topology>
    </subcellularLocation>
</comment>
<evidence type="ECO:0000256" key="3">
    <source>
        <dbReference type="RuleBase" id="RU362042"/>
    </source>
</evidence>
<dbReference type="EMBL" id="JACOQK010000001">
    <property type="protein sequence ID" value="MBC5788137.1"/>
    <property type="molecule type" value="Genomic_DNA"/>
</dbReference>
<accession>A0ABR7ISN3</accession>
<dbReference type="InterPro" id="IPR019533">
    <property type="entry name" value="Peptidase_S26"/>
</dbReference>
<dbReference type="NCBIfam" id="TIGR02227">
    <property type="entry name" value="sigpep_I_bact"/>
    <property type="match status" value="1"/>
</dbReference>
<protein>
    <recommendedName>
        <fullName evidence="3">Signal peptidase I</fullName>
        <ecNumber evidence="3">3.4.21.89</ecNumber>
    </recommendedName>
</protein>